<organism evidence="1 2">
    <name type="scientific">Theobroma cacao</name>
    <name type="common">Cacao</name>
    <name type="synonym">Cocoa</name>
    <dbReference type="NCBI Taxonomy" id="3641"/>
    <lineage>
        <taxon>Eukaryota</taxon>
        <taxon>Viridiplantae</taxon>
        <taxon>Streptophyta</taxon>
        <taxon>Embryophyta</taxon>
        <taxon>Tracheophyta</taxon>
        <taxon>Spermatophyta</taxon>
        <taxon>Magnoliopsida</taxon>
        <taxon>eudicotyledons</taxon>
        <taxon>Gunneridae</taxon>
        <taxon>Pentapetalae</taxon>
        <taxon>rosids</taxon>
        <taxon>malvids</taxon>
        <taxon>Malvales</taxon>
        <taxon>Malvaceae</taxon>
        <taxon>Byttnerioideae</taxon>
        <taxon>Theobroma</taxon>
    </lineage>
</organism>
<keyword evidence="2" id="KW-1185">Reference proteome</keyword>
<sequence>MNEAAFSQVLLVKFKVAMIIVKAAGISSIPPGLVGNGAFKVEFALVLSALLS</sequence>
<dbReference type="Gramene" id="EOY03236">
    <property type="protein sequence ID" value="EOY03236"/>
    <property type="gene ID" value="TCM_017923"/>
</dbReference>
<dbReference type="Proteomes" id="UP000026915">
    <property type="component" value="Chromosome 4"/>
</dbReference>
<reference evidence="1 2" key="1">
    <citation type="journal article" date="2013" name="Genome Biol.">
        <title>The genome sequence of the most widely cultivated cacao type and its use to identify candidate genes regulating pod color.</title>
        <authorList>
            <person name="Motamayor J.C."/>
            <person name="Mockaitis K."/>
            <person name="Schmutz J."/>
            <person name="Haiminen N."/>
            <person name="Iii D.L."/>
            <person name="Cornejo O."/>
            <person name="Findley S.D."/>
            <person name="Zheng P."/>
            <person name="Utro F."/>
            <person name="Royaert S."/>
            <person name="Saski C."/>
            <person name="Jenkins J."/>
            <person name="Podicheti R."/>
            <person name="Zhao M."/>
            <person name="Scheffler B.E."/>
            <person name="Stack J.C."/>
            <person name="Feltus F.A."/>
            <person name="Mustiga G.M."/>
            <person name="Amores F."/>
            <person name="Phillips W."/>
            <person name="Marelli J.P."/>
            <person name="May G.D."/>
            <person name="Shapiro H."/>
            <person name="Ma J."/>
            <person name="Bustamante C.D."/>
            <person name="Schnell R.J."/>
            <person name="Main D."/>
            <person name="Gilbert D."/>
            <person name="Parida L."/>
            <person name="Kuhn D.N."/>
        </authorList>
    </citation>
    <scope>NUCLEOTIDE SEQUENCE [LARGE SCALE GENOMIC DNA]</scope>
    <source>
        <strain evidence="2">cv. Matina 1-6</strain>
    </source>
</reference>
<protein>
    <submittedName>
        <fullName evidence="1">Uncharacterized protein</fullName>
    </submittedName>
</protein>
<dbReference type="HOGENOM" id="CLU_3091188_0_0_1"/>
<dbReference type="AlphaFoldDB" id="A0A061EE89"/>
<gene>
    <name evidence="1" type="ORF">TCM_017923</name>
</gene>
<proteinExistence type="predicted"/>
<evidence type="ECO:0000313" key="1">
    <source>
        <dbReference type="EMBL" id="EOY03236.1"/>
    </source>
</evidence>
<dbReference type="EMBL" id="CM001882">
    <property type="protein sequence ID" value="EOY03236.1"/>
    <property type="molecule type" value="Genomic_DNA"/>
</dbReference>
<accession>A0A061EE89</accession>
<dbReference type="InParanoid" id="A0A061EE89"/>
<evidence type="ECO:0000313" key="2">
    <source>
        <dbReference type="Proteomes" id="UP000026915"/>
    </source>
</evidence>
<name>A0A061EE89_THECC</name>